<reference evidence="7 8" key="1">
    <citation type="submission" date="2022-06" db="EMBL/GenBank/DDBJ databases">
        <title>Genomic Encyclopedia of Archaeal and Bacterial Type Strains, Phase II (KMG-II): from individual species to whole genera.</title>
        <authorList>
            <person name="Goeker M."/>
        </authorList>
    </citation>
    <scope>NUCLEOTIDE SEQUENCE [LARGE SCALE GENOMIC DNA]</scope>
    <source>
        <strain evidence="7 8">DSM 44255</strain>
    </source>
</reference>
<feature type="domain" description="Chitin-binding type-3" evidence="6">
    <location>
        <begin position="34"/>
        <end position="76"/>
    </location>
</feature>
<dbReference type="SUPFAM" id="SSF51055">
    <property type="entry name" value="Carbohydrate binding domain"/>
    <property type="match status" value="1"/>
</dbReference>
<name>A0ABT1I8S4_9PSEU</name>
<keyword evidence="3" id="KW-1015">Disulfide bond</keyword>
<dbReference type="InterPro" id="IPR023346">
    <property type="entry name" value="Lysozyme-like_dom_sf"/>
</dbReference>
<evidence type="ECO:0000256" key="1">
    <source>
        <dbReference type="ARBA" id="ARBA00022801"/>
    </source>
</evidence>
<accession>A0ABT1I8S4</accession>
<dbReference type="Proteomes" id="UP001205185">
    <property type="component" value="Unassembled WGS sequence"/>
</dbReference>
<evidence type="ECO:0000256" key="2">
    <source>
        <dbReference type="ARBA" id="ARBA00022821"/>
    </source>
</evidence>
<dbReference type="Pfam" id="PF02839">
    <property type="entry name" value="CBM_5_12"/>
    <property type="match status" value="1"/>
</dbReference>
<sequence length="393" mass="42227">MSRNRIIAAAIAVATVGGLAFLLPTVTASAADCAPAWSSATVYTGGKAASYNGHNWSAKWWTQNETPGQAQVWADQGTCGGTTPTTTTRPTTTTITTTTRPTTPTTGPDGCLHPDWVQGKQYKTGDVVRFTDGKYYIAEHDNPGYSPVVSTWYWDPYNCGGTPTTTNPTSTTPTTTTRPTTTTSTPNTGFVVTEAQFNQMFPSRNTFYTYKGLTDALAAYPGFANTGTDTTKRQEAAAFLANVNHETGGLVYIKEINEANYPHYCDATQPYGCPAGQAAYYGRGPIQLSWNFNYKAAGDALGIDLLGNPFLVERDPAVAWKTALWYWNTQKGPGTMTPHDAMVNGRGFGETIRSINGALECNGGNPAQVQSRINAYQRFTQLLGTTPGSNLSC</sequence>
<comment type="caution">
    <text evidence="7">The sequence shown here is derived from an EMBL/GenBank/DDBJ whole genome shotgun (WGS) entry which is preliminary data.</text>
</comment>
<feature type="region of interest" description="Disordered" evidence="4">
    <location>
        <begin position="163"/>
        <end position="187"/>
    </location>
</feature>
<dbReference type="Gene3D" id="2.10.10.20">
    <property type="entry name" value="Carbohydrate-binding module superfamily 5/12"/>
    <property type="match status" value="2"/>
</dbReference>
<feature type="signal peptide" evidence="5">
    <location>
        <begin position="1"/>
        <end position="30"/>
    </location>
</feature>
<evidence type="ECO:0000259" key="6">
    <source>
        <dbReference type="SMART" id="SM00495"/>
    </source>
</evidence>
<dbReference type="InterPro" id="IPR036573">
    <property type="entry name" value="CBM_sf_5/12"/>
</dbReference>
<evidence type="ECO:0000256" key="3">
    <source>
        <dbReference type="ARBA" id="ARBA00023157"/>
    </source>
</evidence>
<keyword evidence="5" id="KW-0732">Signal</keyword>
<dbReference type="InterPro" id="IPR003610">
    <property type="entry name" value="CBM5/12"/>
</dbReference>
<keyword evidence="1" id="KW-0378">Hydrolase</keyword>
<evidence type="ECO:0000313" key="7">
    <source>
        <dbReference type="EMBL" id="MCP2269040.1"/>
    </source>
</evidence>
<feature type="domain" description="Chitin-binding type-3" evidence="6">
    <location>
        <begin position="113"/>
        <end position="157"/>
    </location>
</feature>
<protein>
    <submittedName>
        <fullName evidence="7">Chitinase</fullName>
    </submittedName>
</protein>
<evidence type="ECO:0000313" key="8">
    <source>
        <dbReference type="Proteomes" id="UP001205185"/>
    </source>
</evidence>
<proteinExistence type="predicted"/>
<dbReference type="Pfam" id="PF00182">
    <property type="entry name" value="Glyco_hydro_19"/>
    <property type="match status" value="1"/>
</dbReference>
<dbReference type="RefSeq" id="WP_253886061.1">
    <property type="nucleotide sequence ID" value="NZ_BAAAVB010000016.1"/>
</dbReference>
<dbReference type="EMBL" id="JAMTCO010000004">
    <property type="protein sequence ID" value="MCP2269040.1"/>
    <property type="molecule type" value="Genomic_DNA"/>
</dbReference>
<keyword evidence="8" id="KW-1185">Reference proteome</keyword>
<gene>
    <name evidence="7" type="ORF">LV75_001528</name>
</gene>
<dbReference type="Gene3D" id="1.10.530.10">
    <property type="match status" value="1"/>
</dbReference>
<dbReference type="PANTHER" id="PTHR22595:SF79">
    <property type="entry name" value="CHITINASE 12"/>
    <property type="match status" value="1"/>
</dbReference>
<dbReference type="CDD" id="cd00325">
    <property type="entry name" value="chitinase_GH19"/>
    <property type="match status" value="1"/>
</dbReference>
<dbReference type="Gene3D" id="3.30.20.10">
    <property type="entry name" value="Endochitinase, domain 2"/>
    <property type="match status" value="1"/>
</dbReference>
<feature type="region of interest" description="Disordered" evidence="4">
    <location>
        <begin position="77"/>
        <end position="113"/>
    </location>
</feature>
<dbReference type="SUPFAM" id="SSF53955">
    <property type="entry name" value="Lysozyme-like"/>
    <property type="match status" value="1"/>
</dbReference>
<dbReference type="PANTHER" id="PTHR22595">
    <property type="entry name" value="CHITINASE-RELATED"/>
    <property type="match status" value="1"/>
</dbReference>
<organism evidence="7 8">
    <name type="scientific">Actinokineospora diospyrosa</name>
    <dbReference type="NCBI Taxonomy" id="103728"/>
    <lineage>
        <taxon>Bacteria</taxon>
        <taxon>Bacillati</taxon>
        <taxon>Actinomycetota</taxon>
        <taxon>Actinomycetes</taxon>
        <taxon>Pseudonocardiales</taxon>
        <taxon>Pseudonocardiaceae</taxon>
        <taxon>Actinokineospora</taxon>
    </lineage>
</organism>
<dbReference type="CDD" id="cd12215">
    <property type="entry name" value="ChiC_BD"/>
    <property type="match status" value="1"/>
</dbReference>
<keyword evidence="2" id="KW-0611">Plant defense</keyword>
<evidence type="ECO:0000256" key="5">
    <source>
        <dbReference type="SAM" id="SignalP"/>
    </source>
</evidence>
<dbReference type="InterPro" id="IPR000726">
    <property type="entry name" value="Glyco_hydro_19_cat"/>
</dbReference>
<feature type="compositionally biased region" description="Low complexity" evidence="4">
    <location>
        <begin position="81"/>
        <end position="108"/>
    </location>
</feature>
<evidence type="ECO:0000256" key="4">
    <source>
        <dbReference type="SAM" id="MobiDB-lite"/>
    </source>
</evidence>
<dbReference type="SMART" id="SM00495">
    <property type="entry name" value="ChtBD3"/>
    <property type="match status" value="2"/>
</dbReference>
<feature type="chain" id="PRO_5045916364" evidence="5">
    <location>
        <begin position="31"/>
        <end position="393"/>
    </location>
</feature>